<accession>A0A7S8C1L9</accession>
<feature type="transmembrane region" description="Helical" evidence="1">
    <location>
        <begin position="146"/>
        <end position="167"/>
    </location>
</feature>
<name>A0A7S8C1L9_9HYPH</name>
<evidence type="ECO:0000313" key="2">
    <source>
        <dbReference type="EMBL" id="QPC41632.1"/>
    </source>
</evidence>
<proteinExistence type="predicted"/>
<feature type="transmembrane region" description="Helical" evidence="1">
    <location>
        <begin position="221"/>
        <end position="238"/>
    </location>
</feature>
<reference evidence="2 3" key="1">
    <citation type="submission" date="2020-06" db="EMBL/GenBank/DDBJ databases">
        <title>Genome sequence of 2 isolates from Red Sea Mangroves.</title>
        <authorList>
            <person name="Sefrji F."/>
            <person name="Michoud G."/>
            <person name="Merlino G."/>
            <person name="Daffonchio D."/>
        </authorList>
    </citation>
    <scope>NUCLEOTIDE SEQUENCE [LARGE SCALE GENOMIC DNA]</scope>
    <source>
        <strain evidence="2 3">R1DC25</strain>
    </source>
</reference>
<dbReference type="InterPro" id="IPR011606">
    <property type="entry name" value="Brnchd-chn_aa_trnsp_permease"/>
</dbReference>
<dbReference type="Pfam" id="PF03591">
    <property type="entry name" value="AzlC"/>
    <property type="match status" value="1"/>
</dbReference>
<feature type="transmembrane region" description="Helical" evidence="1">
    <location>
        <begin position="78"/>
        <end position="104"/>
    </location>
</feature>
<feature type="transmembrane region" description="Helical" evidence="1">
    <location>
        <begin position="25"/>
        <end position="44"/>
    </location>
</feature>
<feature type="transmembrane region" description="Helical" evidence="1">
    <location>
        <begin position="50"/>
        <end position="71"/>
    </location>
</feature>
<keyword evidence="1" id="KW-0472">Membrane</keyword>
<keyword evidence="3" id="KW-1185">Reference proteome</keyword>
<evidence type="ECO:0000313" key="3">
    <source>
        <dbReference type="Proteomes" id="UP000593594"/>
    </source>
</evidence>
<sequence>MSDQTTVETAAQYDWSALAGGMRGAFGVAGLVMASSFLGFGALVRSLDVTLASGLLSTVTVWALPGQVVLLSMMAHGAALIATALAVTLTAIRLLPMVVLVLARVRLEHAPRWPEFLLAHFTAITIWVIANQSVETLPRERRLPWLLGLGGTLMAGMLVMASVGYALADLLPALLAAGLVFLTPAFFFISLFGGARYRFDYAAAILGAALGPFAMEIFPDFDLLVSGVVGGTVAYLVFPPRRRRGI</sequence>
<gene>
    <name evidence="2" type="ORF">HW532_02160</name>
</gene>
<keyword evidence="1" id="KW-1133">Transmembrane helix</keyword>
<organism evidence="2 3">
    <name type="scientific">Kaustia mangrovi</name>
    <dbReference type="NCBI Taxonomy" id="2593653"/>
    <lineage>
        <taxon>Bacteria</taxon>
        <taxon>Pseudomonadati</taxon>
        <taxon>Pseudomonadota</taxon>
        <taxon>Alphaproteobacteria</taxon>
        <taxon>Hyphomicrobiales</taxon>
        <taxon>Parvibaculaceae</taxon>
        <taxon>Kaustia</taxon>
    </lineage>
</organism>
<dbReference type="KEGG" id="kmn:HW532_02160"/>
<dbReference type="AlphaFoldDB" id="A0A7S8C1L9"/>
<feature type="transmembrane region" description="Helical" evidence="1">
    <location>
        <begin position="199"/>
        <end position="215"/>
    </location>
</feature>
<dbReference type="RefSeq" id="WP_213162852.1">
    <property type="nucleotide sequence ID" value="NZ_CP058214.1"/>
</dbReference>
<evidence type="ECO:0000256" key="1">
    <source>
        <dbReference type="SAM" id="Phobius"/>
    </source>
</evidence>
<feature type="transmembrane region" description="Helical" evidence="1">
    <location>
        <begin position="173"/>
        <end position="192"/>
    </location>
</feature>
<dbReference type="Proteomes" id="UP000593594">
    <property type="component" value="Chromosome"/>
</dbReference>
<dbReference type="EMBL" id="CP058214">
    <property type="protein sequence ID" value="QPC41632.1"/>
    <property type="molecule type" value="Genomic_DNA"/>
</dbReference>
<keyword evidence="1" id="KW-0812">Transmembrane</keyword>
<protein>
    <submittedName>
        <fullName evidence="2">AzlC family ABC transporter permease</fullName>
    </submittedName>
</protein>